<keyword evidence="2" id="KW-1185">Reference proteome</keyword>
<sequence>MCACSLERKGMITITVVNSDQKKLPQTGLFLYDISNDPKNERKLIQTLTDSTGKVIWELNYSNVKKVKIVAKNENLETLYLPEMKYFITPAWWQEQDIEILITLKKISFKENLSLLSKAKSENNLKTKETLLDFPDDPISQSIAISQFESNLTPEIIKPILFNTILNTNINKQMNLDSKETEIKTNEKVTITENKNVLFDDSVIIEVFGEAKPLENVQVYLGRNATQTVSFVGSTDMKGNIVIPMPKNRRGDMFYLKRNSYLTMAKPISSGSGRQKLRVDMLPGKSTEFLLNNFAYGFGRGMDKTELHFNSLKVDQSTMLGFVTLAKPFEEKSNISVVQKNAIPEKLEPSFLKKNLEFFNLVNQIPVIFVTSLSPYKPSVGLIEPPLIGSLQTNMLWRRIRREFFSRFMNEFYMRGIIAEDVQRMANSLEMSPLEMAKAGWKNAPFATDLDMIMSIQFKDENDKFTDIEGKVYDKSGRLISERIVSINEKDGEKSAAKLFSLLSADLPIEGSIVKKAKTEVTINIGKNYNISIGDQFVAYIGKSSFSQPDKPVALIKVKSVNEKDSLADVITGLDKIDKIDVIRITRYPEKWIQSELSKQIANSQ</sequence>
<dbReference type="AlphaFoldDB" id="A0A4P2VM16"/>
<evidence type="ECO:0000313" key="1">
    <source>
        <dbReference type="EMBL" id="BBH52880.1"/>
    </source>
</evidence>
<dbReference type="EMBL" id="AP019368">
    <property type="protein sequence ID" value="BBH52880.1"/>
    <property type="molecule type" value="Genomic_DNA"/>
</dbReference>
<gene>
    <name evidence="1" type="ORF">JCM31447_13230</name>
</gene>
<evidence type="ECO:0000313" key="2">
    <source>
        <dbReference type="Proteomes" id="UP000291236"/>
    </source>
</evidence>
<proteinExistence type="predicted"/>
<dbReference type="Proteomes" id="UP000291236">
    <property type="component" value="Chromosome"/>
</dbReference>
<name>A0A4P2VM16_FLUSA</name>
<organism evidence="1 2">
    <name type="scientific">Fluviispira sanaruensis</name>
    <dbReference type="NCBI Taxonomy" id="2493639"/>
    <lineage>
        <taxon>Bacteria</taxon>
        <taxon>Pseudomonadati</taxon>
        <taxon>Bdellovibrionota</taxon>
        <taxon>Oligoflexia</taxon>
        <taxon>Silvanigrellales</taxon>
        <taxon>Silvanigrellaceae</taxon>
        <taxon>Fluviispira</taxon>
    </lineage>
</organism>
<accession>A0A4P2VM16</accession>
<protein>
    <submittedName>
        <fullName evidence="1">Uncharacterized protein</fullName>
    </submittedName>
</protein>
<reference evidence="1 2" key="1">
    <citation type="submission" date="2018-12" db="EMBL/GenBank/DDBJ databases">
        <title>Rubrispira sanarue gen. nov., sp., nov., a member of the order Silvanigrellales, isolated from a brackish lake in Hamamatsu Japan.</title>
        <authorList>
            <person name="Maejima Y."/>
            <person name="Iino T."/>
            <person name="Muraguchi Y."/>
            <person name="Fukuda K."/>
            <person name="Nojiri H."/>
            <person name="Ohkuma M."/>
            <person name="Moriuchi R."/>
            <person name="Dohra H."/>
            <person name="Kimbara K."/>
            <person name="Shintani M."/>
        </authorList>
    </citation>
    <scope>NUCLEOTIDE SEQUENCE [LARGE SCALE GENOMIC DNA]</scope>
    <source>
        <strain evidence="1 2">RF1110005</strain>
    </source>
</reference>
<dbReference type="KEGG" id="sbf:JCM31447_13230"/>